<dbReference type="OrthoDB" id="346910at2759"/>
<dbReference type="PANTHER" id="PTHR24174">
    <property type="entry name" value="ANKYRIN REPEAT AND STERILE ALPHA MOTIF DOMAIN-CONTAINING PROTEIN 1"/>
    <property type="match status" value="1"/>
</dbReference>
<evidence type="ECO:0000256" key="2">
    <source>
        <dbReference type="ARBA" id="ARBA00023043"/>
    </source>
</evidence>
<dbReference type="Gene3D" id="1.25.40.20">
    <property type="entry name" value="Ankyrin repeat-containing domain"/>
    <property type="match status" value="2"/>
</dbReference>
<sequence length="395" mass="40687">MPSATVAKHIVAVWYSGGRYPPPALSAILDSPNVKRVPDENVPMTSLTADGLEASHELLISHLGAFGCVPGKAPLSRNNTATAGRSGRVASGRAEGVGAAERESEQAPVAEPLVVEVRTSRPVSEPRPAAEPASDRDPGPDAEMEPAVAGQAETQVEAWGAADGPRDEAPEAAREQDREEAEPAESAEAPPQTDGQAALLAASKAGNLSAVRSLLLQAASPRDLVNARDEEQSGYTPLHLAAFGCHKEVAEALLEAGADPSVQAASGETPLHVVCRNGELELLKLLLRAGSSPNVGNKDGWTALHLAGCDGNVDAISALLQAGASVSAMDQAGLTPLHAASRLGQLEVAQALLAAGADPCAMDESGNTAIDLARKEGHETLVGILERAVQHEQDE</sequence>
<dbReference type="PROSITE" id="PS50297">
    <property type="entry name" value="ANK_REP_REGION"/>
    <property type="match status" value="4"/>
</dbReference>
<protein>
    <submittedName>
        <fullName evidence="5">Uncharacterized protein</fullName>
    </submittedName>
</protein>
<gene>
    <name evidence="5" type="ORF">GPECTOR_7g1022</name>
</gene>
<dbReference type="PROSITE" id="PS50088">
    <property type="entry name" value="ANK_REPEAT"/>
    <property type="match status" value="4"/>
</dbReference>
<feature type="repeat" description="ANK" evidence="3">
    <location>
        <begin position="233"/>
        <end position="265"/>
    </location>
</feature>
<dbReference type="PRINTS" id="PR01415">
    <property type="entry name" value="ANKYRIN"/>
</dbReference>
<feature type="repeat" description="ANK" evidence="3">
    <location>
        <begin position="299"/>
        <end position="331"/>
    </location>
</feature>
<comment type="caution">
    <text evidence="5">The sequence shown here is derived from an EMBL/GenBank/DDBJ whole genome shotgun (WGS) entry which is preliminary data.</text>
</comment>
<feature type="region of interest" description="Disordered" evidence="4">
    <location>
        <begin position="75"/>
        <end position="195"/>
    </location>
</feature>
<dbReference type="Pfam" id="PF13637">
    <property type="entry name" value="Ank_4"/>
    <property type="match status" value="1"/>
</dbReference>
<dbReference type="SMART" id="SM00248">
    <property type="entry name" value="ANK"/>
    <property type="match status" value="6"/>
</dbReference>
<organism evidence="5 6">
    <name type="scientific">Gonium pectorale</name>
    <name type="common">Green alga</name>
    <dbReference type="NCBI Taxonomy" id="33097"/>
    <lineage>
        <taxon>Eukaryota</taxon>
        <taxon>Viridiplantae</taxon>
        <taxon>Chlorophyta</taxon>
        <taxon>core chlorophytes</taxon>
        <taxon>Chlorophyceae</taxon>
        <taxon>CS clade</taxon>
        <taxon>Chlamydomonadales</taxon>
        <taxon>Volvocaceae</taxon>
        <taxon>Gonium</taxon>
    </lineage>
</organism>
<keyword evidence="2 3" id="KW-0040">ANK repeat</keyword>
<dbReference type="PANTHER" id="PTHR24174:SF16">
    <property type="entry name" value="CASKIN-2"/>
    <property type="match status" value="1"/>
</dbReference>
<feature type="repeat" description="ANK" evidence="3">
    <location>
        <begin position="332"/>
        <end position="364"/>
    </location>
</feature>
<name>A0A150GTI5_GONPE</name>
<keyword evidence="1" id="KW-0677">Repeat</keyword>
<dbReference type="InterPro" id="IPR033635">
    <property type="entry name" value="ANKS1/Caskin"/>
</dbReference>
<feature type="repeat" description="ANK" evidence="3">
    <location>
        <begin position="266"/>
        <end position="298"/>
    </location>
</feature>
<dbReference type="SUPFAM" id="SSF48403">
    <property type="entry name" value="Ankyrin repeat"/>
    <property type="match status" value="1"/>
</dbReference>
<dbReference type="InterPro" id="IPR036770">
    <property type="entry name" value="Ankyrin_rpt-contain_sf"/>
</dbReference>
<dbReference type="Proteomes" id="UP000075714">
    <property type="component" value="Unassembled WGS sequence"/>
</dbReference>
<feature type="compositionally biased region" description="Basic and acidic residues" evidence="4">
    <location>
        <begin position="164"/>
        <end position="177"/>
    </location>
</feature>
<dbReference type="EMBL" id="LSYV01000008">
    <property type="protein sequence ID" value="KXZ53131.1"/>
    <property type="molecule type" value="Genomic_DNA"/>
</dbReference>
<dbReference type="Pfam" id="PF00023">
    <property type="entry name" value="Ank"/>
    <property type="match status" value="1"/>
</dbReference>
<evidence type="ECO:0000256" key="3">
    <source>
        <dbReference type="PROSITE-ProRule" id="PRU00023"/>
    </source>
</evidence>
<accession>A0A150GTI5</accession>
<dbReference type="Pfam" id="PF12796">
    <property type="entry name" value="Ank_2"/>
    <property type="match status" value="1"/>
</dbReference>
<evidence type="ECO:0000313" key="6">
    <source>
        <dbReference type="Proteomes" id="UP000075714"/>
    </source>
</evidence>
<reference evidence="6" key="1">
    <citation type="journal article" date="2016" name="Nat. Commun.">
        <title>The Gonium pectorale genome demonstrates co-option of cell cycle regulation during the evolution of multicellularity.</title>
        <authorList>
            <person name="Hanschen E.R."/>
            <person name="Marriage T.N."/>
            <person name="Ferris P.J."/>
            <person name="Hamaji T."/>
            <person name="Toyoda A."/>
            <person name="Fujiyama A."/>
            <person name="Neme R."/>
            <person name="Noguchi H."/>
            <person name="Minakuchi Y."/>
            <person name="Suzuki M."/>
            <person name="Kawai-Toyooka H."/>
            <person name="Smith D.R."/>
            <person name="Sparks H."/>
            <person name="Anderson J."/>
            <person name="Bakaric R."/>
            <person name="Luria V."/>
            <person name="Karger A."/>
            <person name="Kirschner M.W."/>
            <person name="Durand P.M."/>
            <person name="Michod R.E."/>
            <person name="Nozaki H."/>
            <person name="Olson B.J."/>
        </authorList>
    </citation>
    <scope>NUCLEOTIDE SEQUENCE [LARGE SCALE GENOMIC DNA]</scope>
    <source>
        <strain evidence="6">NIES-2863</strain>
    </source>
</reference>
<proteinExistence type="predicted"/>
<evidence type="ECO:0000256" key="1">
    <source>
        <dbReference type="ARBA" id="ARBA00022737"/>
    </source>
</evidence>
<dbReference type="InterPro" id="IPR002110">
    <property type="entry name" value="Ankyrin_rpt"/>
</dbReference>
<keyword evidence="6" id="KW-1185">Reference proteome</keyword>
<evidence type="ECO:0000313" key="5">
    <source>
        <dbReference type="EMBL" id="KXZ53131.1"/>
    </source>
</evidence>
<dbReference type="AlphaFoldDB" id="A0A150GTI5"/>
<dbReference type="STRING" id="33097.A0A150GTI5"/>
<evidence type="ECO:0000256" key="4">
    <source>
        <dbReference type="SAM" id="MobiDB-lite"/>
    </source>
</evidence>